<evidence type="ECO:0000256" key="1">
    <source>
        <dbReference type="SAM" id="Phobius"/>
    </source>
</evidence>
<dbReference type="AlphaFoldDB" id="A0A8C3Y8U1"/>
<dbReference type="Ensembl" id="ENSCUST00005026886.1">
    <property type="protein sequence ID" value="ENSCUSP00005025962.1"/>
    <property type="gene ID" value="ENSCUSG00005016125.1"/>
</dbReference>
<organism evidence="2 3">
    <name type="scientific">Catharus ustulatus</name>
    <name type="common">Russet-backed thrush</name>
    <name type="synonym">Hylocichla ustulatus</name>
    <dbReference type="NCBI Taxonomy" id="91951"/>
    <lineage>
        <taxon>Eukaryota</taxon>
        <taxon>Metazoa</taxon>
        <taxon>Chordata</taxon>
        <taxon>Craniata</taxon>
        <taxon>Vertebrata</taxon>
        <taxon>Euteleostomi</taxon>
        <taxon>Archelosauria</taxon>
        <taxon>Archosauria</taxon>
        <taxon>Dinosauria</taxon>
        <taxon>Saurischia</taxon>
        <taxon>Theropoda</taxon>
        <taxon>Coelurosauria</taxon>
        <taxon>Aves</taxon>
        <taxon>Neognathae</taxon>
        <taxon>Neoaves</taxon>
        <taxon>Telluraves</taxon>
        <taxon>Australaves</taxon>
        <taxon>Passeriformes</taxon>
        <taxon>Turdidae</taxon>
        <taxon>Catharus</taxon>
    </lineage>
</organism>
<evidence type="ECO:0000313" key="2">
    <source>
        <dbReference type="Ensembl" id="ENSCUSP00005025962.1"/>
    </source>
</evidence>
<keyword evidence="1" id="KW-0472">Membrane</keyword>
<protein>
    <submittedName>
        <fullName evidence="2">Uncharacterized protein</fullName>
    </submittedName>
</protein>
<keyword evidence="1" id="KW-0812">Transmembrane</keyword>
<reference evidence="2" key="2">
    <citation type="submission" date="2025-08" db="UniProtKB">
        <authorList>
            <consortium name="Ensembl"/>
        </authorList>
    </citation>
    <scope>IDENTIFICATION</scope>
</reference>
<sequence>THLFAEHSSQAHLLKGQKMAVTSANMCRDVCRSDVQRAAQSSLLPVFALGRSRYLNIQPLGVILSFCFLKYCFFSFTPVYFSVVKQQCSKVRYILAIPVESVPSFINCDYCPGEMRLTCIYGHKNLVTVTKTRFKKCIKKKKSDRGFLFCSWL</sequence>
<reference evidence="2" key="3">
    <citation type="submission" date="2025-09" db="UniProtKB">
        <authorList>
            <consortium name="Ensembl"/>
        </authorList>
    </citation>
    <scope>IDENTIFICATION</scope>
</reference>
<reference evidence="2" key="1">
    <citation type="submission" date="2020-10" db="EMBL/GenBank/DDBJ databases">
        <title>Catharus ustulatus (Swainson's thrush) genome, bCatUst1, primary haplotype v2.</title>
        <authorList>
            <person name="Delmore K."/>
            <person name="Vafadar M."/>
            <person name="Formenti G."/>
            <person name="Chow W."/>
            <person name="Pelan S."/>
            <person name="Howe K."/>
            <person name="Rhie A."/>
            <person name="Mountcastle J."/>
            <person name="Haase B."/>
            <person name="Fedrigo O."/>
            <person name="Jarvis E.D."/>
        </authorList>
    </citation>
    <scope>NUCLEOTIDE SEQUENCE [LARGE SCALE GENOMIC DNA]</scope>
</reference>
<keyword evidence="3" id="KW-1185">Reference proteome</keyword>
<feature type="transmembrane region" description="Helical" evidence="1">
    <location>
        <begin position="60"/>
        <end position="81"/>
    </location>
</feature>
<keyword evidence="1" id="KW-1133">Transmembrane helix</keyword>
<name>A0A8C3Y8U1_CATUS</name>
<proteinExistence type="predicted"/>
<accession>A0A8C3Y8U1</accession>
<evidence type="ECO:0000313" key="3">
    <source>
        <dbReference type="Proteomes" id="UP000694563"/>
    </source>
</evidence>
<dbReference type="Proteomes" id="UP000694563">
    <property type="component" value="Chromosome 2"/>
</dbReference>